<evidence type="ECO:0000259" key="1">
    <source>
        <dbReference type="Pfam" id="PF00144"/>
    </source>
</evidence>
<accession>A0ABY0RAT2</accession>
<name>A0ABY0RAT2_9PSED</name>
<sequence length="366" mass="40159">MRQLTRKLIARCKPKLVSVRWKVFDPKRVSKALKHFPERSGGVRHDAECIQKTAVRYQSPQAVDPLNMKKPMFSSLLSNGQPLTPALSELMVPWWSFTKTVLAATALSLVRDGLIGLDDPLPDQLFTLRQLLRHEAGLADYGELAAYHAAVKNNEPAWPADEMMHRLDGTRLRYKPGSGWRYSNVGYLLVGRLIERLTDMTLEEAVIQRALSPFGLSNVRFAKTRADMQTTASGSALQYDPAWVYHGLLIGQISQAALFLDQLFCAGLLSTRLLEEMQTARTLGGPIPGRPWLTPGYGLGVMQGKIEGGYSLCGHTGGGPGSVIAVYRLCDGEKSVCCAAFETGASEGAVEAYVVEQLKRALRQGG</sequence>
<dbReference type="EMBL" id="LT629706">
    <property type="protein sequence ID" value="SDN43836.1"/>
    <property type="molecule type" value="Genomic_DNA"/>
</dbReference>
<feature type="domain" description="Beta-lactamase-related" evidence="1">
    <location>
        <begin position="79"/>
        <end position="327"/>
    </location>
</feature>
<dbReference type="InterPro" id="IPR012338">
    <property type="entry name" value="Beta-lactam/transpept-like"/>
</dbReference>
<evidence type="ECO:0000313" key="2">
    <source>
        <dbReference type="EMBL" id="SDN43836.1"/>
    </source>
</evidence>
<organism evidence="2 3">
    <name type="scientific">Pseudomonas poae</name>
    <dbReference type="NCBI Taxonomy" id="200451"/>
    <lineage>
        <taxon>Bacteria</taxon>
        <taxon>Pseudomonadati</taxon>
        <taxon>Pseudomonadota</taxon>
        <taxon>Gammaproteobacteria</taxon>
        <taxon>Pseudomonadales</taxon>
        <taxon>Pseudomonadaceae</taxon>
        <taxon>Pseudomonas</taxon>
    </lineage>
</organism>
<reference evidence="2 3" key="1">
    <citation type="submission" date="2016-10" db="EMBL/GenBank/DDBJ databases">
        <authorList>
            <person name="Varghese N."/>
            <person name="Submissions S."/>
        </authorList>
    </citation>
    <scope>NUCLEOTIDE SEQUENCE [LARGE SCALE GENOMIC DNA]</scope>
    <source>
        <strain evidence="2 3">BS2776</strain>
    </source>
</reference>
<gene>
    <name evidence="2" type="ORF">SAMN04490208_0323</name>
</gene>
<dbReference type="Pfam" id="PF00144">
    <property type="entry name" value="Beta-lactamase"/>
    <property type="match status" value="1"/>
</dbReference>
<dbReference type="PANTHER" id="PTHR46825:SF7">
    <property type="entry name" value="D-ALANYL-D-ALANINE CARBOXYPEPTIDASE"/>
    <property type="match status" value="1"/>
</dbReference>
<dbReference type="Proteomes" id="UP000181903">
    <property type="component" value="Chromosome I"/>
</dbReference>
<dbReference type="Gene3D" id="3.40.710.10">
    <property type="entry name" value="DD-peptidase/beta-lactamase superfamily"/>
    <property type="match status" value="1"/>
</dbReference>
<protein>
    <submittedName>
        <fullName evidence="2">Beta-lactamase</fullName>
    </submittedName>
</protein>
<proteinExistence type="predicted"/>
<dbReference type="InterPro" id="IPR050491">
    <property type="entry name" value="AmpC-like"/>
</dbReference>
<keyword evidence="3" id="KW-1185">Reference proteome</keyword>
<dbReference type="InterPro" id="IPR001466">
    <property type="entry name" value="Beta-lactam-related"/>
</dbReference>
<dbReference type="PANTHER" id="PTHR46825">
    <property type="entry name" value="D-ALANYL-D-ALANINE-CARBOXYPEPTIDASE/ENDOPEPTIDASE AMPH"/>
    <property type="match status" value="1"/>
</dbReference>
<dbReference type="SUPFAM" id="SSF56601">
    <property type="entry name" value="beta-lactamase/transpeptidase-like"/>
    <property type="match status" value="1"/>
</dbReference>
<evidence type="ECO:0000313" key="3">
    <source>
        <dbReference type="Proteomes" id="UP000181903"/>
    </source>
</evidence>